<gene>
    <name evidence="3" type="ORF">HJG59_017520</name>
</gene>
<protein>
    <submittedName>
        <fullName evidence="3">Serine/threonine kinase 11</fullName>
    </submittedName>
</protein>
<feature type="compositionally biased region" description="Polar residues" evidence="1">
    <location>
        <begin position="211"/>
        <end position="222"/>
    </location>
</feature>
<name>A0A7J8ICG5_MOLMO</name>
<feature type="signal peptide" evidence="2">
    <location>
        <begin position="1"/>
        <end position="24"/>
    </location>
</feature>
<feature type="region of interest" description="Disordered" evidence="1">
    <location>
        <begin position="188"/>
        <end position="255"/>
    </location>
</feature>
<accession>A0A7J8ICG5</accession>
<reference evidence="3 4" key="1">
    <citation type="journal article" date="2020" name="Nature">
        <title>Six reference-quality genomes reveal evolution of bat adaptations.</title>
        <authorList>
            <person name="Jebb D."/>
            <person name="Huang Z."/>
            <person name="Pippel M."/>
            <person name="Hughes G.M."/>
            <person name="Lavrichenko K."/>
            <person name="Devanna P."/>
            <person name="Winkler S."/>
            <person name="Jermiin L.S."/>
            <person name="Skirmuntt E.C."/>
            <person name="Katzourakis A."/>
            <person name="Burkitt-Gray L."/>
            <person name="Ray D.A."/>
            <person name="Sullivan K.A.M."/>
            <person name="Roscito J.G."/>
            <person name="Kirilenko B.M."/>
            <person name="Davalos L.M."/>
            <person name="Corthals A.P."/>
            <person name="Power M.L."/>
            <person name="Jones G."/>
            <person name="Ransome R.D."/>
            <person name="Dechmann D.K.N."/>
            <person name="Locatelli A.G."/>
            <person name="Puechmaille S.J."/>
            <person name="Fedrigo O."/>
            <person name="Jarvis E.D."/>
            <person name="Hiller M."/>
            <person name="Vernes S.C."/>
            <person name="Myers E.W."/>
            <person name="Teeling E.C."/>
        </authorList>
    </citation>
    <scope>NUCLEOTIDE SEQUENCE [LARGE SCALE GENOMIC DNA]</scope>
    <source>
        <strain evidence="3">MMolMol1</strain>
        <tissue evidence="3">Muscle</tissue>
    </source>
</reference>
<keyword evidence="2" id="KW-0732">Signal</keyword>
<dbReference type="AlphaFoldDB" id="A0A7J8ICG5"/>
<evidence type="ECO:0000313" key="4">
    <source>
        <dbReference type="Proteomes" id="UP000550707"/>
    </source>
</evidence>
<dbReference type="GO" id="GO:0016301">
    <property type="term" value="F:kinase activity"/>
    <property type="evidence" value="ECO:0007669"/>
    <property type="project" value="UniProtKB-KW"/>
</dbReference>
<evidence type="ECO:0000256" key="1">
    <source>
        <dbReference type="SAM" id="MobiDB-lite"/>
    </source>
</evidence>
<evidence type="ECO:0000313" key="3">
    <source>
        <dbReference type="EMBL" id="KAF6482263.1"/>
    </source>
</evidence>
<keyword evidence="4" id="KW-1185">Reference proteome</keyword>
<feature type="compositionally biased region" description="Basic residues" evidence="1">
    <location>
        <begin position="245"/>
        <end position="255"/>
    </location>
</feature>
<dbReference type="Proteomes" id="UP000550707">
    <property type="component" value="Unassembled WGS sequence"/>
</dbReference>
<evidence type="ECO:0000256" key="2">
    <source>
        <dbReference type="SAM" id="SignalP"/>
    </source>
</evidence>
<keyword evidence="3" id="KW-0808">Transferase</keyword>
<proteinExistence type="predicted"/>
<dbReference type="EMBL" id="JACASF010000004">
    <property type="protein sequence ID" value="KAF6482263.1"/>
    <property type="molecule type" value="Genomic_DNA"/>
</dbReference>
<comment type="caution">
    <text evidence="3">The sequence shown here is derived from an EMBL/GenBank/DDBJ whole genome shotgun (WGS) entry which is preliminary data.</text>
</comment>
<sequence length="255" mass="27984">MWTAGPILVGWGCILPSLPWSCFGKHSPLLVFPATLPMALQFSTGGCVGPWCLDGPSCPHRTGPWICECHVHTVTGPALLESTRRAGQSWAGARADSSVVPSSGMLEYEPAKRFSIQQIRQHSWFRKKHPLAEDLVPIPPSSDCKDRWRGMTVVPYLEDLHGCANDEGDEDLFDIEDDIIYTQDFTVPGQVPEEETSENGQSRGLPKTMCMNGTDSVQLSTKSRAERRASAVSNPARKACSTSGKIRRLSACKQQ</sequence>
<feature type="chain" id="PRO_5029788600" evidence="2">
    <location>
        <begin position="25"/>
        <end position="255"/>
    </location>
</feature>
<organism evidence="3 4">
    <name type="scientific">Molossus molossus</name>
    <name type="common">Pallas' mastiff bat</name>
    <name type="synonym">Vespertilio molossus</name>
    <dbReference type="NCBI Taxonomy" id="27622"/>
    <lineage>
        <taxon>Eukaryota</taxon>
        <taxon>Metazoa</taxon>
        <taxon>Chordata</taxon>
        <taxon>Craniata</taxon>
        <taxon>Vertebrata</taxon>
        <taxon>Euteleostomi</taxon>
        <taxon>Mammalia</taxon>
        <taxon>Eutheria</taxon>
        <taxon>Laurasiatheria</taxon>
        <taxon>Chiroptera</taxon>
        <taxon>Yangochiroptera</taxon>
        <taxon>Molossidae</taxon>
        <taxon>Molossus</taxon>
    </lineage>
</organism>
<keyword evidence="3" id="KW-0418">Kinase</keyword>